<sequence length="108" mass="12113">AGVPDAMPPVAKRLMEAVVNEQVEGLGECLRICAHRSRTLKLLGFQHLHFDARLQTFLESRATGVVQPVADALLMARALMAFREVTRHGFLWQKLSVDQQKLRAHNAK</sequence>
<organism evidence="1 2">
    <name type="scientific">Polarella glacialis</name>
    <name type="common">Dinoflagellate</name>
    <dbReference type="NCBI Taxonomy" id="89957"/>
    <lineage>
        <taxon>Eukaryota</taxon>
        <taxon>Sar</taxon>
        <taxon>Alveolata</taxon>
        <taxon>Dinophyceae</taxon>
        <taxon>Suessiales</taxon>
        <taxon>Suessiaceae</taxon>
        <taxon>Polarella</taxon>
    </lineage>
</organism>
<dbReference type="Proteomes" id="UP000654075">
    <property type="component" value="Unassembled WGS sequence"/>
</dbReference>
<proteinExistence type="predicted"/>
<reference evidence="1" key="1">
    <citation type="submission" date="2021-02" db="EMBL/GenBank/DDBJ databases">
        <authorList>
            <person name="Dougan E. K."/>
            <person name="Rhodes N."/>
            <person name="Thang M."/>
            <person name="Chan C."/>
        </authorList>
    </citation>
    <scope>NUCLEOTIDE SEQUENCE</scope>
</reference>
<evidence type="ECO:0000313" key="2">
    <source>
        <dbReference type="Proteomes" id="UP000654075"/>
    </source>
</evidence>
<name>A0A813GUI1_POLGL</name>
<accession>A0A813GUI1</accession>
<dbReference type="EMBL" id="CAJNNV010029376">
    <property type="protein sequence ID" value="CAE8628352.1"/>
    <property type="molecule type" value="Genomic_DNA"/>
</dbReference>
<comment type="caution">
    <text evidence="1">The sequence shown here is derived from an EMBL/GenBank/DDBJ whole genome shotgun (WGS) entry which is preliminary data.</text>
</comment>
<protein>
    <submittedName>
        <fullName evidence="1">Uncharacterized protein</fullName>
    </submittedName>
</protein>
<dbReference type="AlphaFoldDB" id="A0A813GUI1"/>
<feature type="non-terminal residue" evidence="1">
    <location>
        <position position="1"/>
    </location>
</feature>
<gene>
    <name evidence="1" type="ORF">PGLA1383_LOCUS45011</name>
</gene>
<feature type="non-terminal residue" evidence="1">
    <location>
        <position position="108"/>
    </location>
</feature>
<evidence type="ECO:0000313" key="1">
    <source>
        <dbReference type="EMBL" id="CAE8628352.1"/>
    </source>
</evidence>
<keyword evidence="2" id="KW-1185">Reference proteome</keyword>